<reference evidence="2" key="1">
    <citation type="journal article" date="2020" name="mSystems">
        <title>Genome- and Community-Level Interaction Insights into Carbon Utilization and Element Cycling Functions of Hydrothermarchaeota in Hydrothermal Sediment.</title>
        <authorList>
            <person name="Zhou Z."/>
            <person name="Liu Y."/>
            <person name="Xu W."/>
            <person name="Pan J."/>
            <person name="Luo Z.H."/>
            <person name="Li M."/>
        </authorList>
    </citation>
    <scope>NUCLEOTIDE SEQUENCE [LARGE SCALE GENOMIC DNA]</scope>
    <source>
        <strain evidence="2">HyVt-345</strain>
    </source>
</reference>
<name>A0A831QTS6_9FLAO</name>
<dbReference type="InterPro" id="IPR000674">
    <property type="entry name" value="Ald_Oxase/Xan_DH_a/b"/>
</dbReference>
<dbReference type="PANTHER" id="PTHR47495">
    <property type="entry name" value="ALDEHYDE DEHYDROGENASE"/>
    <property type="match status" value="1"/>
</dbReference>
<dbReference type="GO" id="GO:0016491">
    <property type="term" value="F:oxidoreductase activity"/>
    <property type="evidence" value="ECO:0007669"/>
    <property type="project" value="InterPro"/>
</dbReference>
<proteinExistence type="predicted"/>
<dbReference type="PIRSF" id="PIRSF036389">
    <property type="entry name" value="IOR_B"/>
    <property type="match status" value="1"/>
</dbReference>
<dbReference type="SUPFAM" id="SSF56003">
    <property type="entry name" value="Molybdenum cofactor-binding domain"/>
    <property type="match status" value="2"/>
</dbReference>
<dbReference type="InterPro" id="IPR012368">
    <property type="entry name" value="OxRdtase_Mopterin-bd_su_IorB"/>
</dbReference>
<dbReference type="PANTHER" id="PTHR47495:SF1">
    <property type="entry name" value="BLL3820 PROTEIN"/>
    <property type="match status" value="1"/>
</dbReference>
<dbReference type="InterPro" id="IPR046867">
    <property type="entry name" value="AldOxase/xan_DH_MoCoBD2"/>
</dbReference>
<protein>
    <submittedName>
        <fullName evidence="2">Xanthine dehydrogenase family protein molybdopterin-binding subunit</fullName>
    </submittedName>
</protein>
<evidence type="ECO:0000259" key="1">
    <source>
        <dbReference type="SMART" id="SM01008"/>
    </source>
</evidence>
<organism evidence="2">
    <name type="scientific">Pricia antarctica</name>
    <dbReference type="NCBI Taxonomy" id="641691"/>
    <lineage>
        <taxon>Bacteria</taxon>
        <taxon>Pseudomonadati</taxon>
        <taxon>Bacteroidota</taxon>
        <taxon>Flavobacteriia</taxon>
        <taxon>Flavobacteriales</taxon>
        <taxon>Flavobacteriaceae</taxon>
        <taxon>Pricia</taxon>
    </lineage>
</organism>
<comment type="caution">
    <text evidence="2">The sequence shown here is derived from an EMBL/GenBank/DDBJ whole genome shotgun (WGS) entry which is preliminary data.</text>
</comment>
<dbReference type="Pfam" id="PF20256">
    <property type="entry name" value="MoCoBD_2"/>
    <property type="match status" value="2"/>
</dbReference>
<dbReference type="Gene3D" id="3.90.1170.50">
    <property type="entry name" value="Aldehyde oxidase/xanthine dehydrogenase, a/b hammerhead"/>
    <property type="match status" value="1"/>
</dbReference>
<gene>
    <name evidence="2" type="ORF">ENH87_18540</name>
</gene>
<evidence type="ECO:0000313" key="2">
    <source>
        <dbReference type="EMBL" id="HEA22898.1"/>
    </source>
</evidence>
<dbReference type="EMBL" id="DRGL01000069">
    <property type="protein sequence ID" value="HEA22898.1"/>
    <property type="molecule type" value="Genomic_DNA"/>
</dbReference>
<dbReference type="InterPro" id="IPR052516">
    <property type="entry name" value="N-heterocyclic_Hydroxylase"/>
</dbReference>
<feature type="domain" description="Aldehyde oxidase/xanthine dehydrogenase a/b hammerhead" evidence="1">
    <location>
        <begin position="206"/>
        <end position="286"/>
    </location>
</feature>
<dbReference type="Pfam" id="PF02738">
    <property type="entry name" value="MoCoBD_1"/>
    <property type="match status" value="1"/>
</dbReference>
<dbReference type="InterPro" id="IPR008274">
    <property type="entry name" value="AldOxase/xan_DH_MoCoBD1"/>
</dbReference>
<dbReference type="InterPro" id="IPR037165">
    <property type="entry name" value="AldOxase/xan_DH_Mopterin-bd_sf"/>
</dbReference>
<accession>A0A831QTS6</accession>
<dbReference type="Proteomes" id="UP000886191">
    <property type="component" value="Unassembled WGS sequence"/>
</dbReference>
<dbReference type="SMART" id="SM01008">
    <property type="entry name" value="Ald_Xan_dh_C"/>
    <property type="match status" value="1"/>
</dbReference>
<sequence length="730" mass="80434">MQTTRRNFLQQLGYLSIGFSLIGATPITDTLLKPPTTGFPDKRPDQKQINAWLQLLENGKVLILSGKVELGQGIRTALKQIAAEELDTHLDRIEMQLADTGKTPDEGYTAGSNSIQSSGMAIRNVAASAREIILKMASEKWGIPVSQLQFKDGDIIGPTKKISLQHLLEGRQIEQEIGTPSEFKGKTVRKFVGKSVPRNDIEDMVRGNPIFVQDLRFPNMVHARTVRPPGYSSKLVSVNESDFNTDPGFIKLVRKGSFLGVLAEEEYQAIQIMERAKKSAKWESEDYLPTNIPLKEYLKTLPLETKTEEDKGDAETAILQSPIQHSASYFKPYIMHAPNGPSCAVALFEDGKLTVWSHSQGIYPLRNSMAALFKMSENDIHITGVPGSGCYGHNTADDAATEAALIALEYPGRPVRLQWMRNEENGWEPYGTAMIVEIKAGLDAQGKISGWQNELWSDGHSNRPDGSPESLLPARFLDQGYGAPGIGYKGGAVRNSTPYYTIDAVNVQSHIFLGPLRTSSLRALGAYANIFALECFMDELSHKAKIDPVEFRLMHLTDPRSIACLQKLRKNTAAIDITKGEGLGYAFCHYKNEESYCAVAAHLKVDPKSGTVQLKKMWAVIDAGETINPDGLKNQTEGSMIQSASWALKEAVHFDARHITNLDWNSYPILRFSETPETEVEVIDRPEQPPVGAGEVAQGPATAAVLNALFNATGIRVRDLPVMPEILMVS</sequence>
<dbReference type="Gene3D" id="3.30.365.10">
    <property type="entry name" value="Aldehyde oxidase/xanthine dehydrogenase, molybdopterin binding domain"/>
    <property type="match status" value="4"/>
</dbReference>
<dbReference type="AlphaFoldDB" id="A0A831QTS6"/>